<dbReference type="InterPro" id="IPR050452">
    <property type="entry name" value="Metacaspase"/>
</dbReference>
<evidence type="ECO:0000313" key="3">
    <source>
        <dbReference type="EMBL" id="KAL2537038.1"/>
    </source>
</evidence>
<dbReference type="PANTHER" id="PTHR48104:SF2">
    <property type="entry name" value="METACASPASE-1-LIKE ISOFORM X1"/>
    <property type="match status" value="1"/>
</dbReference>
<proteinExistence type="inferred from homology"/>
<dbReference type="InterPro" id="IPR011600">
    <property type="entry name" value="Pept_C14_caspase"/>
</dbReference>
<comment type="caution">
    <text evidence="3">The sequence shown here is derived from an EMBL/GenBank/DDBJ whole genome shotgun (WGS) entry which is preliminary data.</text>
</comment>
<protein>
    <submittedName>
        <fullName evidence="3">Metacaspase-1</fullName>
    </submittedName>
</protein>
<feature type="domain" description="Peptidase C14 caspase" evidence="2">
    <location>
        <begin position="279"/>
        <end position="515"/>
    </location>
</feature>
<dbReference type="EMBL" id="JBFOLJ010000005">
    <property type="protein sequence ID" value="KAL2537038.1"/>
    <property type="molecule type" value="Genomic_DNA"/>
</dbReference>
<keyword evidence="4" id="KW-1185">Reference proteome</keyword>
<evidence type="ECO:0000259" key="2">
    <source>
        <dbReference type="Pfam" id="PF00656"/>
    </source>
</evidence>
<dbReference type="Gene3D" id="3.40.50.12660">
    <property type="match status" value="2"/>
</dbReference>
<comment type="similarity">
    <text evidence="1">Belongs to the peptidase C14B family.</text>
</comment>
<accession>A0ABD1VJK5</accession>
<organism evidence="3 4">
    <name type="scientific">Forsythia ovata</name>
    <dbReference type="NCBI Taxonomy" id="205694"/>
    <lineage>
        <taxon>Eukaryota</taxon>
        <taxon>Viridiplantae</taxon>
        <taxon>Streptophyta</taxon>
        <taxon>Embryophyta</taxon>
        <taxon>Tracheophyta</taxon>
        <taxon>Spermatophyta</taxon>
        <taxon>Magnoliopsida</taxon>
        <taxon>eudicotyledons</taxon>
        <taxon>Gunneridae</taxon>
        <taxon>Pentapetalae</taxon>
        <taxon>asterids</taxon>
        <taxon>lamiids</taxon>
        <taxon>Lamiales</taxon>
        <taxon>Oleaceae</taxon>
        <taxon>Forsythieae</taxon>
        <taxon>Forsythia</taxon>
    </lineage>
</organism>
<feature type="domain" description="Peptidase C14 caspase" evidence="2">
    <location>
        <begin position="73"/>
        <end position="188"/>
    </location>
</feature>
<reference evidence="4" key="1">
    <citation type="submission" date="2024-07" db="EMBL/GenBank/DDBJ databases">
        <title>Two chromosome-level genome assemblies of Korean endemic species Abeliophyllum distichum and Forsythia ovata (Oleaceae).</title>
        <authorList>
            <person name="Jang H."/>
        </authorList>
    </citation>
    <scope>NUCLEOTIDE SEQUENCE [LARGE SCALE GENOMIC DNA]</scope>
</reference>
<dbReference type="AlphaFoldDB" id="A0ABD1VJK5"/>
<dbReference type="Proteomes" id="UP001604277">
    <property type="component" value="Unassembled WGS sequence"/>
</dbReference>
<evidence type="ECO:0000256" key="1">
    <source>
        <dbReference type="ARBA" id="ARBA00009005"/>
    </source>
</evidence>
<evidence type="ECO:0000313" key="4">
    <source>
        <dbReference type="Proteomes" id="UP001604277"/>
    </source>
</evidence>
<dbReference type="Pfam" id="PF00656">
    <property type="entry name" value="Peptidase_C14"/>
    <property type="match status" value="2"/>
</dbReference>
<name>A0ABD1VJK5_9LAMI</name>
<sequence length="553" mass="62070">MTGFGNDRQTYPAFLGTSKHSSQDRDKIITEAKGIRHFFGRRCSGNNSLYTASPSSSPHICVSMSGRPPIGKRAFLCGVSYKKQKFRLKGAINDVHSMRDFLVEQFNFPLDSILILSEEESYKPPTRKNIEDGFKWLTRDLQFGDSLVFYFSGHGLRQPDFNGDEKDGFHETICPVDFQNEGMIFDNYINEAIVRPLKPGESLERSSVAPDNDQEIDTGFLGTSKHLSQDGDKIITEAKGIGHLFGRRSSGNDSPYTASPSSSQHFCVSISGRPPRGKRAFLCGVSYKKQKFRLRGAINDVHSMRDFLVEQFNFPLDSILILSEEESYKPPTRKNIEDGFKWLTRGLQFGDSLVFYYSGHGLRQADFNGDEKDGFDETLCPVDFLTEGMILDNYINEAIVRPLKLGVTLHAIIDSCHSGTMLDLPLVYNKITGNWDDNQPPSGAYKGTNGGKAICFSACEDHQMAADTSALSQENVMTGAMTYIFITAIKEAIANNQRITYRGILDSMHKTLDEDNKVESLRAKISRLFKHKIFQEPLLSSSEDFDVNTQFKL</sequence>
<gene>
    <name evidence="3" type="ORF">Fot_18429</name>
</gene>
<dbReference type="PANTHER" id="PTHR48104">
    <property type="entry name" value="METACASPASE-4"/>
    <property type="match status" value="1"/>
</dbReference>